<sequence>MKKRNLFLSFTIVSMLCLTSVVPTFAAETNGQELTQEELENATVADTSTNEGLESVPMPRTKNSKSYAIPGGKGEITSNAWRSRNAETAGNTYQWDYQVSAVYSGKNAVSSIRTTWRGSASLRNSASISLGVSNSGVSAGASSSWQNINTVTKYWENTNGAKESSCRSNMVVTPRKDYRSGTVSIINTARVKLSKDAKPYEISASC</sequence>
<feature type="chain" id="PRO_5038039933" evidence="2">
    <location>
        <begin position="27"/>
        <end position="206"/>
    </location>
</feature>
<feature type="region of interest" description="Disordered" evidence="1">
    <location>
        <begin position="44"/>
        <end position="69"/>
    </location>
</feature>
<evidence type="ECO:0000256" key="2">
    <source>
        <dbReference type="SAM" id="SignalP"/>
    </source>
</evidence>
<keyword evidence="2" id="KW-0732">Signal</keyword>
<evidence type="ECO:0000313" key="3">
    <source>
        <dbReference type="EMBL" id="MBS4883973.1"/>
    </source>
</evidence>
<evidence type="ECO:0000256" key="1">
    <source>
        <dbReference type="SAM" id="MobiDB-lite"/>
    </source>
</evidence>
<dbReference type="EMBL" id="JAGZMZ010000008">
    <property type="protein sequence ID" value="MBS4883973.1"/>
    <property type="molecule type" value="Genomic_DNA"/>
</dbReference>
<comment type="caution">
    <text evidence="3">The sequence shown here is derived from an EMBL/GenBank/DDBJ whole genome shotgun (WGS) entry which is preliminary data.</text>
</comment>
<organism evidence="3 4">
    <name type="scientific">Amedibacillus dolichus</name>
    <dbReference type="NCBI Taxonomy" id="31971"/>
    <lineage>
        <taxon>Bacteria</taxon>
        <taxon>Bacillati</taxon>
        <taxon>Bacillota</taxon>
        <taxon>Erysipelotrichia</taxon>
        <taxon>Erysipelotrichales</taxon>
        <taxon>Erysipelotrichaceae</taxon>
        <taxon>Amedibacillus</taxon>
    </lineage>
</organism>
<name>A0A942W8N7_9FIRM</name>
<proteinExistence type="predicted"/>
<dbReference type="AlphaFoldDB" id="A0A942W8N7"/>
<gene>
    <name evidence="3" type="ORF">KHZ85_04330</name>
</gene>
<accession>A0A942W8N7</accession>
<dbReference type="Proteomes" id="UP000753219">
    <property type="component" value="Unassembled WGS sequence"/>
</dbReference>
<feature type="signal peptide" evidence="2">
    <location>
        <begin position="1"/>
        <end position="26"/>
    </location>
</feature>
<evidence type="ECO:0000313" key="4">
    <source>
        <dbReference type="Proteomes" id="UP000753219"/>
    </source>
</evidence>
<reference evidence="3" key="1">
    <citation type="submission" date="2021-02" db="EMBL/GenBank/DDBJ databases">
        <title>Infant gut strain persistence is associated with maternal origin, phylogeny, and functional potential including surface adhesion and iron acquisition.</title>
        <authorList>
            <person name="Lou Y.C."/>
        </authorList>
    </citation>
    <scope>NUCLEOTIDE SEQUENCE</scope>
    <source>
        <strain evidence="3">L3_108_103G1_dasL3_108_103G1_concoct_2</strain>
    </source>
</reference>
<protein>
    <submittedName>
        <fullName evidence="3">Uncharacterized protein</fullName>
    </submittedName>
</protein>
<dbReference type="RefSeq" id="WP_278639955.1">
    <property type="nucleotide sequence ID" value="NZ_JAGZMZ010000008.1"/>
</dbReference>